<reference evidence="1 2" key="1">
    <citation type="journal article" date="2019" name="Sci. Rep.">
        <title>Orb-weaving spider Araneus ventricosus genome elucidates the spidroin gene catalogue.</title>
        <authorList>
            <person name="Kono N."/>
            <person name="Nakamura H."/>
            <person name="Ohtoshi R."/>
            <person name="Moran D.A.P."/>
            <person name="Shinohara A."/>
            <person name="Yoshida Y."/>
            <person name="Fujiwara M."/>
            <person name="Mori M."/>
            <person name="Tomita M."/>
            <person name="Arakawa K."/>
        </authorList>
    </citation>
    <scope>NUCLEOTIDE SEQUENCE [LARGE SCALE GENOMIC DNA]</scope>
</reference>
<dbReference type="Proteomes" id="UP000499080">
    <property type="component" value="Unassembled WGS sequence"/>
</dbReference>
<protein>
    <submittedName>
        <fullName evidence="1">Uncharacterized protein</fullName>
    </submittedName>
</protein>
<dbReference type="AlphaFoldDB" id="A0A4Y2TCA3"/>
<proteinExistence type="predicted"/>
<sequence length="131" mass="14476">MVTSRSNVLPCRLCILNDIPSTQFLKVCLPKNIMLEEQRVKIFSLFTWSPSKLGVPDITSNDADGLPVLEVLQIRILALPTFENSGVATEGRGGVDATDTTLNGVGETVYLSVFMTIFEIKYKDRCEIIPP</sequence>
<organism evidence="1 2">
    <name type="scientific">Araneus ventricosus</name>
    <name type="common">Orbweaver spider</name>
    <name type="synonym">Epeira ventricosa</name>
    <dbReference type="NCBI Taxonomy" id="182803"/>
    <lineage>
        <taxon>Eukaryota</taxon>
        <taxon>Metazoa</taxon>
        <taxon>Ecdysozoa</taxon>
        <taxon>Arthropoda</taxon>
        <taxon>Chelicerata</taxon>
        <taxon>Arachnida</taxon>
        <taxon>Araneae</taxon>
        <taxon>Araneomorphae</taxon>
        <taxon>Entelegynae</taxon>
        <taxon>Araneoidea</taxon>
        <taxon>Araneidae</taxon>
        <taxon>Araneus</taxon>
    </lineage>
</organism>
<evidence type="ECO:0000313" key="2">
    <source>
        <dbReference type="Proteomes" id="UP000499080"/>
    </source>
</evidence>
<keyword evidence="2" id="KW-1185">Reference proteome</keyword>
<name>A0A4Y2TCA3_ARAVE</name>
<comment type="caution">
    <text evidence="1">The sequence shown here is derived from an EMBL/GenBank/DDBJ whole genome shotgun (WGS) entry which is preliminary data.</text>
</comment>
<gene>
    <name evidence="1" type="ORF">AVEN_274477_1</name>
</gene>
<evidence type="ECO:0000313" key="1">
    <source>
        <dbReference type="EMBL" id="GBN98268.1"/>
    </source>
</evidence>
<dbReference type="EMBL" id="BGPR01027621">
    <property type="protein sequence ID" value="GBN98268.1"/>
    <property type="molecule type" value="Genomic_DNA"/>
</dbReference>
<accession>A0A4Y2TCA3</accession>